<evidence type="ECO:0000256" key="5">
    <source>
        <dbReference type="ARBA" id="ARBA00023136"/>
    </source>
</evidence>
<reference evidence="8 9" key="1">
    <citation type="submission" date="2016-10" db="EMBL/GenBank/DDBJ databases">
        <authorList>
            <person name="de Groot N.N."/>
        </authorList>
    </citation>
    <scope>NUCLEOTIDE SEQUENCE [LARGE SCALE GENOMIC DNA]</scope>
    <source>
        <strain evidence="8 9">AB35.6</strain>
    </source>
</reference>
<keyword evidence="8" id="KW-0378">Hydrolase</keyword>
<dbReference type="OrthoDB" id="97893at2"/>
<evidence type="ECO:0000256" key="2">
    <source>
        <dbReference type="ARBA" id="ARBA00022448"/>
    </source>
</evidence>
<comment type="subcellular location">
    <subcellularLocation>
        <location evidence="1">Cell outer membrane</location>
        <topology evidence="1">Multi-pass membrane protein</topology>
    </subcellularLocation>
</comment>
<evidence type="ECO:0000256" key="4">
    <source>
        <dbReference type="ARBA" id="ARBA00022692"/>
    </source>
</evidence>
<dbReference type="InterPro" id="IPR013784">
    <property type="entry name" value="Carb-bd-like_fold"/>
</dbReference>
<evidence type="ECO:0000256" key="6">
    <source>
        <dbReference type="ARBA" id="ARBA00023237"/>
    </source>
</evidence>
<dbReference type="GO" id="GO:0030246">
    <property type="term" value="F:carbohydrate binding"/>
    <property type="evidence" value="ECO:0007669"/>
    <property type="project" value="InterPro"/>
</dbReference>
<evidence type="ECO:0000256" key="1">
    <source>
        <dbReference type="ARBA" id="ARBA00004571"/>
    </source>
</evidence>
<evidence type="ECO:0000313" key="9">
    <source>
        <dbReference type="Proteomes" id="UP000182409"/>
    </source>
</evidence>
<dbReference type="InterPro" id="IPR039426">
    <property type="entry name" value="TonB-dep_rcpt-like"/>
</dbReference>
<gene>
    <name evidence="8" type="ORF">SAMN05443244_0851</name>
</gene>
<keyword evidence="8" id="KW-0121">Carboxypeptidase</keyword>
<evidence type="ECO:0000259" key="7">
    <source>
        <dbReference type="Pfam" id="PF25183"/>
    </source>
</evidence>
<keyword evidence="2" id="KW-0813">Transport</keyword>
<keyword evidence="4" id="KW-0812">Transmembrane</keyword>
<dbReference type="PANTHER" id="PTHR30069">
    <property type="entry name" value="TONB-DEPENDENT OUTER MEMBRANE RECEPTOR"/>
    <property type="match status" value="1"/>
</dbReference>
<dbReference type="Gene3D" id="2.40.170.20">
    <property type="entry name" value="TonB-dependent receptor, beta-barrel domain"/>
    <property type="match status" value="1"/>
</dbReference>
<keyword evidence="3" id="KW-1134">Transmembrane beta strand</keyword>
<dbReference type="SUPFAM" id="SSF49452">
    <property type="entry name" value="Starch-binding domain-like"/>
    <property type="match status" value="1"/>
</dbReference>
<dbReference type="AlphaFoldDB" id="A0A1H4JVV9"/>
<evidence type="ECO:0000313" key="8">
    <source>
        <dbReference type="EMBL" id="SEB50419.1"/>
    </source>
</evidence>
<dbReference type="PANTHER" id="PTHR30069:SF46">
    <property type="entry name" value="OAR PROTEIN"/>
    <property type="match status" value="1"/>
</dbReference>
<dbReference type="Gene3D" id="2.60.40.1120">
    <property type="entry name" value="Carboxypeptidase-like, regulatory domain"/>
    <property type="match status" value="1"/>
</dbReference>
<keyword evidence="5" id="KW-0472">Membrane</keyword>
<sequence length="1118" mass="121276">MFQLQPCSAKKEPARRRLFSGLEGLQRPALLAGLLALFATQTCLAQSITGDIISAVTDPTGGTIPNADLTLTRVDTGQQMHLATDGNGLAVFSSLKPGNYKLVVAHEGFRATQLDNITVVIGQRVNLDVHMQIGASSESVTVSASEAALLNSESAAVGQVINQNSIQTLPLNGRNFMQLTQLTTGAAPIGAGNSPATTWTGRSDTTVSLAGLRESDTSFLVNGIETRNSRFGNTGIRPSVDAIQEFRVQRTTFGAEFGHAASIINTEILSGANPFHLVLFELNRNRAYAASTYFAKQAAISQPALNQNNFGGTFSGPVWFPKVYNGRNRTFFMFNYEGFRLIQGQTLTSLYPSVAQLQGNLADDSAGTGLIPTSSPFCAANRASIKCVDILNPLTGQPFAGNVIPKAQLDPTAQKALQFIPGPNVLAAGGAAFPGFNTIATPRSNQIINQYNVRLDHRFSERDSIYATWSNSNDNLFNPAINPLGGTSVPLNDHLWTATYLHTFTPTLVNEFRFGVNDSATFRNAESAYGPNYAGVLFGLPYANSADAATYGVPIFGIAGFGPVGSIAEVIGADDKYYQVSDNVTWTHGKLTSMNGVQYIHENFTQITDFASNPTLSYSNGYSVRDASGKRVSSLGLSDFLLGQPYEITAAQGDSTQYLHTAYYGLYSQNNWKVLPSLTLNLGLRYEYAGPPIESRNRSQFFDTTTGQFQYAGTSIRRSIVKPDYNNFAPRVGFAWRPGFLQNTVVRGGAGTYYATDNFNEEQFKNQGSPFYTSQSNTPSSTTPVSIFNPFAGVSNSFPPPHANIFTLDQNNRTSYINQWGLDIQQSFAKDFLLELEYAGSSGQKLAQRKNANIGAIDTTGTVPLSSRIAFPQYGFILVSSNYGRSNYNALTAKLEKRMSHGNSFLVAYTFSKAIDIGITDDFSALSRDFFRYDRGVSDYNVPNRLVISYALQLPFGRGQRFLSRAPLALDYVVGGWQLNGITSFSSGQYSTPTLSGDNLNIGDFSQSRPNLVGNPRAGRSTPLQWFNAAAFAQPTFGTPGNAGRNSLQQPGFQNWDASLFKSLSLAERAKFQLRFEAFNIFNHTQFGSASTSLGPGFGAITSTRAARIVQLGGRFEF</sequence>
<name>A0A1H4JVV9_9BACT</name>
<dbReference type="InterPro" id="IPR057601">
    <property type="entry name" value="Oar-like_b-barrel"/>
</dbReference>
<dbReference type="InterPro" id="IPR036942">
    <property type="entry name" value="Beta-barrel_TonB_sf"/>
</dbReference>
<keyword evidence="6" id="KW-0998">Cell outer membrane</keyword>
<dbReference type="Pfam" id="PF13620">
    <property type="entry name" value="CarboxypepD_reg"/>
    <property type="match status" value="1"/>
</dbReference>
<dbReference type="Pfam" id="PF25183">
    <property type="entry name" value="OMP_b-brl_4"/>
    <property type="match status" value="1"/>
</dbReference>
<dbReference type="GO" id="GO:0015344">
    <property type="term" value="F:siderophore uptake transmembrane transporter activity"/>
    <property type="evidence" value="ECO:0007669"/>
    <property type="project" value="TreeGrafter"/>
</dbReference>
<keyword evidence="8" id="KW-0645">Protease</keyword>
<evidence type="ECO:0000256" key="3">
    <source>
        <dbReference type="ARBA" id="ARBA00022452"/>
    </source>
</evidence>
<feature type="domain" description="TonB-dependent transporter Oar-like beta-barrel" evidence="7">
    <location>
        <begin position="270"/>
        <end position="1111"/>
    </location>
</feature>
<protein>
    <submittedName>
        <fullName evidence="8">Carboxypeptidase regulatory-like domain-containing protein</fullName>
    </submittedName>
</protein>
<dbReference type="EMBL" id="FNSD01000001">
    <property type="protein sequence ID" value="SEB50419.1"/>
    <property type="molecule type" value="Genomic_DNA"/>
</dbReference>
<dbReference type="GO" id="GO:0004180">
    <property type="term" value="F:carboxypeptidase activity"/>
    <property type="evidence" value="ECO:0007669"/>
    <property type="project" value="UniProtKB-KW"/>
</dbReference>
<accession>A0A1H4JVV9</accession>
<organism evidence="8 9">
    <name type="scientific">Terriglobus roseus</name>
    <dbReference type="NCBI Taxonomy" id="392734"/>
    <lineage>
        <taxon>Bacteria</taxon>
        <taxon>Pseudomonadati</taxon>
        <taxon>Acidobacteriota</taxon>
        <taxon>Terriglobia</taxon>
        <taxon>Terriglobales</taxon>
        <taxon>Acidobacteriaceae</taxon>
        <taxon>Terriglobus</taxon>
    </lineage>
</organism>
<dbReference type="GO" id="GO:0009279">
    <property type="term" value="C:cell outer membrane"/>
    <property type="evidence" value="ECO:0007669"/>
    <property type="project" value="UniProtKB-SubCell"/>
</dbReference>
<dbReference type="Proteomes" id="UP000182409">
    <property type="component" value="Unassembled WGS sequence"/>
</dbReference>
<dbReference type="SUPFAM" id="SSF56935">
    <property type="entry name" value="Porins"/>
    <property type="match status" value="1"/>
</dbReference>
<dbReference type="GO" id="GO:0044718">
    <property type="term" value="P:siderophore transmembrane transport"/>
    <property type="evidence" value="ECO:0007669"/>
    <property type="project" value="TreeGrafter"/>
</dbReference>
<proteinExistence type="predicted"/>